<keyword evidence="3" id="KW-1185">Reference proteome</keyword>
<protein>
    <submittedName>
        <fullName evidence="2">Cyclic nucleotide gated channel 5</fullName>
    </submittedName>
</protein>
<proteinExistence type="predicted"/>
<dbReference type="Proteomes" id="UP000325081">
    <property type="component" value="Unassembled WGS sequence"/>
</dbReference>
<name>A0A5A7QLB6_STRAF</name>
<evidence type="ECO:0000313" key="3">
    <source>
        <dbReference type="Proteomes" id="UP000325081"/>
    </source>
</evidence>
<keyword evidence="1" id="KW-1133">Transmembrane helix</keyword>
<reference evidence="3" key="1">
    <citation type="journal article" date="2019" name="Curr. Biol.">
        <title>Genome Sequence of Striga asiatica Provides Insight into the Evolution of Plant Parasitism.</title>
        <authorList>
            <person name="Yoshida S."/>
            <person name="Kim S."/>
            <person name="Wafula E.K."/>
            <person name="Tanskanen J."/>
            <person name="Kim Y.M."/>
            <person name="Honaas L."/>
            <person name="Yang Z."/>
            <person name="Spallek T."/>
            <person name="Conn C.E."/>
            <person name="Ichihashi Y."/>
            <person name="Cheong K."/>
            <person name="Cui S."/>
            <person name="Der J.P."/>
            <person name="Gundlach H."/>
            <person name="Jiao Y."/>
            <person name="Hori C."/>
            <person name="Ishida J.K."/>
            <person name="Kasahara H."/>
            <person name="Kiba T."/>
            <person name="Kim M.S."/>
            <person name="Koo N."/>
            <person name="Laohavisit A."/>
            <person name="Lee Y.H."/>
            <person name="Lumba S."/>
            <person name="McCourt P."/>
            <person name="Mortimer J.C."/>
            <person name="Mutuku J.M."/>
            <person name="Nomura T."/>
            <person name="Sasaki-Sekimoto Y."/>
            <person name="Seto Y."/>
            <person name="Wang Y."/>
            <person name="Wakatake T."/>
            <person name="Sakakibara H."/>
            <person name="Demura T."/>
            <person name="Yamaguchi S."/>
            <person name="Yoneyama K."/>
            <person name="Manabe R.I."/>
            <person name="Nelson D.C."/>
            <person name="Schulman A.H."/>
            <person name="Timko M.P."/>
            <person name="dePamphilis C.W."/>
            <person name="Choi D."/>
            <person name="Shirasu K."/>
        </authorList>
    </citation>
    <scope>NUCLEOTIDE SEQUENCE [LARGE SCALE GENOMIC DNA]</scope>
    <source>
        <strain evidence="3">cv. UVA1</strain>
    </source>
</reference>
<keyword evidence="1" id="KW-0812">Transmembrane</keyword>
<evidence type="ECO:0000256" key="1">
    <source>
        <dbReference type="SAM" id="Phobius"/>
    </source>
</evidence>
<feature type="transmembrane region" description="Helical" evidence="1">
    <location>
        <begin position="20"/>
        <end position="38"/>
    </location>
</feature>
<sequence>MKAKHQQDFTSARFFAKCDPSFVSLCLGVIIEEFFFFLPRKERLIRYEWNTYNETSKERARERTNITLLRSGRGINYSQGEFFIELRVGLRADLFQHFIDLDLSYHNISKIFPLTLGLLLRSVLRWEADTSMNEKKERMIQHFIIRSGTDFARQEQLLRSKRPYC</sequence>
<gene>
    <name evidence="2" type="ORF">STAS_23133</name>
</gene>
<comment type="caution">
    <text evidence="2">The sequence shown here is derived from an EMBL/GenBank/DDBJ whole genome shotgun (WGS) entry which is preliminary data.</text>
</comment>
<dbReference type="EMBL" id="BKCP01007405">
    <property type="protein sequence ID" value="GER46115.1"/>
    <property type="molecule type" value="Genomic_DNA"/>
</dbReference>
<accession>A0A5A7QLB6</accession>
<organism evidence="2 3">
    <name type="scientific">Striga asiatica</name>
    <name type="common">Asiatic witchweed</name>
    <name type="synonym">Buchnera asiatica</name>
    <dbReference type="NCBI Taxonomy" id="4170"/>
    <lineage>
        <taxon>Eukaryota</taxon>
        <taxon>Viridiplantae</taxon>
        <taxon>Streptophyta</taxon>
        <taxon>Embryophyta</taxon>
        <taxon>Tracheophyta</taxon>
        <taxon>Spermatophyta</taxon>
        <taxon>Magnoliopsida</taxon>
        <taxon>eudicotyledons</taxon>
        <taxon>Gunneridae</taxon>
        <taxon>Pentapetalae</taxon>
        <taxon>asterids</taxon>
        <taxon>lamiids</taxon>
        <taxon>Lamiales</taxon>
        <taxon>Orobanchaceae</taxon>
        <taxon>Buchnereae</taxon>
        <taxon>Striga</taxon>
    </lineage>
</organism>
<evidence type="ECO:0000313" key="2">
    <source>
        <dbReference type="EMBL" id="GER46115.1"/>
    </source>
</evidence>
<keyword evidence="1" id="KW-0472">Membrane</keyword>
<dbReference type="AlphaFoldDB" id="A0A5A7QLB6"/>